<dbReference type="Gene3D" id="3.30.420.40">
    <property type="match status" value="2"/>
</dbReference>
<dbReference type="EMBL" id="VFMN01000001">
    <property type="protein sequence ID" value="TQJ10263.1"/>
    <property type="molecule type" value="Genomic_DNA"/>
</dbReference>
<organism evidence="2 3">
    <name type="scientific">Lapillicoccus jejuensis</name>
    <dbReference type="NCBI Taxonomy" id="402171"/>
    <lineage>
        <taxon>Bacteria</taxon>
        <taxon>Bacillati</taxon>
        <taxon>Actinomycetota</taxon>
        <taxon>Actinomycetes</taxon>
        <taxon>Micrococcales</taxon>
        <taxon>Intrasporangiaceae</taxon>
        <taxon>Lapillicoccus</taxon>
    </lineage>
</organism>
<dbReference type="Pfam" id="PF00480">
    <property type="entry name" value="ROK"/>
    <property type="match status" value="1"/>
</dbReference>
<dbReference type="PANTHER" id="PTHR18964">
    <property type="entry name" value="ROK (REPRESSOR, ORF, KINASE) FAMILY"/>
    <property type="match status" value="1"/>
</dbReference>
<evidence type="ECO:0000313" key="2">
    <source>
        <dbReference type="EMBL" id="TQJ10263.1"/>
    </source>
</evidence>
<reference evidence="2 3" key="1">
    <citation type="submission" date="2019-06" db="EMBL/GenBank/DDBJ databases">
        <title>Sequencing the genomes of 1000 actinobacteria strains.</title>
        <authorList>
            <person name="Klenk H.-P."/>
        </authorList>
    </citation>
    <scope>NUCLEOTIDE SEQUENCE [LARGE SCALE GENOMIC DNA]</scope>
    <source>
        <strain evidence="2 3">DSM 18607</strain>
    </source>
</reference>
<dbReference type="SUPFAM" id="SSF53067">
    <property type="entry name" value="Actin-like ATPase domain"/>
    <property type="match status" value="1"/>
</dbReference>
<accession>A0A542E4I3</accession>
<dbReference type="PANTHER" id="PTHR18964:SF149">
    <property type="entry name" value="BIFUNCTIONAL UDP-N-ACETYLGLUCOSAMINE 2-EPIMERASE_N-ACETYLMANNOSAMINE KINASE"/>
    <property type="match status" value="1"/>
</dbReference>
<sequence>MTPAPSASSVPSVPSVRVVAAVDIGGTLTKAALVDEGLLEVTRVSVPTPPDVAHDLGAHVSAVVDRLLVGATAAGRAVEAVGCGVVVPGLVDERAGVGLLSVNLGWRDLPIGDLVGVATGLPTVVGHDVRAGLVAETRLGAARGARHALFVPLGTGIAGALMVDGHVLTGGGWAGELGHVPVDPDGPPCPCGATGCLEVLASASAVSRAYRERTGRPAEAREVAARVEAGEPDAVAVWSVAVSALARAVLATVTITGVDLVLVGGGLAQSGETLLAPLRREIDARRTFQRPPRVVHAALGDRAGCLGAACLAWDAARSAVAVG</sequence>
<dbReference type="Proteomes" id="UP000317893">
    <property type="component" value="Unassembled WGS sequence"/>
</dbReference>
<comment type="caution">
    <text evidence="2">The sequence shown here is derived from an EMBL/GenBank/DDBJ whole genome shotgun (WGS) entry which is preliminary data.</text>
</comment>
<proteinExistence type="inferred from homology"/>
<dbReference type="AlphaFoldDB" id="A0A542E4I3"/>
<dbReference type="InterPro" id="IPR043129">
    <property type="entry name" value="ATPase_NBD"/>
</dbReference>
<keyword evidence="3" id="KW-1185">Reference proteome</keyword>
<dbReference type="GO" id="GO:0016301">
    <property type="term" value="F:kinase activity"/>
    <property type="evidence" value="ECO:0007669"/>
    <property type="project" value="UniProtKB-KW"/>
</dbReference>
<keyword evidence="2" id="KW-0418">Kinase</keyword>
<evidence type="ECO:0000313" key="3">
    <source>
        <dbReference type="Proteomes" id="UP000317893"/>
    </source>
</evidence>
<keyword evidence="2" id="KW-0808">Transferase</keyword>
<name>A0A542E4I3_9MICO</name>
<dbReference type="InterPro" id="IPR000600">
    <property type="entry name" value="ROK"/>
</dbReference>
<evidence type="ECO:0000256" key="1">
    <source>
        <dbReference type="ARBA" id="ARBA00006479"/>
    </source>
</evidence>
<gene>
    <name evidence="2" type="ORF">FB458_3383</name>
</gene>
<comment type="similarity">
    <text evidence="1">Belongs to the ROK (NagC/XylR) family.</text>
</comment>
<protein>
    <submittedName>
        <fullName evidence="2">Glucokinase</fullName>
    </submittedName>
</protein>